<feature type="region of interest" description="Disordered" evidence="1">
    <location>
        <begin position="1"/>
        <end position="35"/>
    </location>
</feature>
<dbReference type="AlphaFoldDB" id="A0AAX6DSZ8"/>
<reference evidence="2" key="2">
    <citation type="submission" date="2023-04" db="EMBL/GenBank/DDBJ databases">
        <authorList>
            <person name="Bruccoleri R.E."/>
            <person name="Oakeley E.J."/>
            <person name="Faust A.-M."/>
            <person name="Dessus-Babus S."/>
            <person name="Altorfer M."/>
            <person name="Burckhardt D."/>
            <person name="Oertli M."/>
            <person name="Naumann U."/>
            <person name="Petersen F."/>
            <person name="Wong J."/>
        </authorList>
    </citation>
    <scope>NUCLEOTIDE SEQUENCE</scope>
    <source>
        <strain evidence="2">GSM-AAB239-AS_SAM_17_03QT</strain>
        <tissue evidence="2">Leaf</tissue>
    </source>
</reference>
<gene>
    <name evidence="2" type="ORF">M6B38_228110</name>
</gene>
<keyword evidence="3" id="KW-1185">Reference proteome</keyword>
<dbReference type="Proteomes" id="UP001140949">
    <property type="component" value="Unassembled WGS sequence"/>
</dbReference>
<proteinExistence type="predicted"/>
<protein>
    <submittedName>
        <fullName evidence="2">Formin-like protein 7</fullName>
    </submittedName>
</protein>
<sequence>MVGVAEATSKGRGMKRSPSSGRTRPSKRSAVTTGHATAEIIGESAARAVDAAACSARQRLTAPGTHWARSLSLYLSLDLVGVMTEVVRTERQGDSSSDGGDEVVQRVANGKVGLDLDKMEEARKVA</sequence>
<name>A0AAX6DSZ8_IRIPA</name>
<evidence type="ECO:0000313" key="3">
    <source>
        <dbReference type="Proteomes" id="UP001140949"/>
    </source>
</evidence>
<evidence type="ECO:0000256" key="1">
    <source>
        <dbReference type="SAM" id="MobiDB-lite"/>
    </source>
</evidence>
<comment type="caution">
    <text evidence="2">The sequence shown here is derived from an EMBL/GenBank/DDBJ whole genome shotgun (WGS) entry which is preliminary data.</text>
</comment>
<feature type="compositionally biased region" description="Polar residues" evidence="1">
    <location>
        <begin position="17"/>
        <end position="35"/>
    </location>
</feature>
<dbReference type="EMBL" id="JANAVB010042020">
    <property type="protein sequence ID" value="KAJ6794856.1"/>
    <property type="molecule type" value="Genomic_DNA"/>
</dbReference>
<accession>A0AAX6DSZ8</accession>
<organism evidence="2 3">
    <name type="scientific">Iris pallida</name>
    <name type="common">Sweet iris</name>
    <dbReference type="NCBI Taxonomy" id="29817"/>
    <lineage>
        <taxon>Eukaryota</taxon>
        <taxon>Viridiplantae</taxon>
        <taxon>Streptophyta</taxon>
        <taxon>Embryophyta</taxon>
        <taxon>Tracheophyta</taxon>
        <taxon>Spermatophyta</taxon>
        <taxon>Magnoliopsida</taxon>
        <taxon>Liliopsida</taxon>
        <taxon>Asparagales</taxon>
        <taxon>Iridaceae</taxon>
        <taxon>Iridoideae</taxon>
        <taxon>Irideae</taxon>
        <taxon>Iris</taxon>
    </lineage>
</organism>
<evidence type="ECO:0000313" key="2">
    <source>
        <dbReference type="EMBL" id="KAJ6794856.1"/>
    </source>
</evidence>
<feature type="region of interest" description="Disordered" evidence="1">
    <location>
        <begin position="90"/>
        <end position="111"/>
    </location>
</feature>
<reference evidence="2" key="1">
    <citation type="journal article" date="2023" name="GigaByte">
        <title>Genome assembly of the bearded iris, Iris pallida Lam.</title>
        <authorList>
            <person name="Bruccoleri R.E."/>
            <person name="Oakeley E.J."/>
            <person name="Faust A.M.E."/>
            <person name="Altorfer M."/>
            <person name="Dessus-Babus S."/>
            <person name="Burckhardt D."/>
            <person name="Oertli M."/>
            <person name="Naumann U."/>
            <person name="Petersen F."/>
            <person name="Wong J."/>
        </authorList>
    </citation>
    <scope>NUCLEOTIDE SEQUENCE</scope>
    <source>
        <strain evidence="2">GSM-AAB239-AS_SAM_17_03QT</strain>
    </source>
</reference>